<accession>A0ABS4MD13</accession>
<keyword evidence="2" id="KW-1133">Transmembrane helix</keyword>
<evidence type="ECO:0000256" key="2">
    <source>
        <dbReference type="SAM" id="Phobius"/>
    </source>
</evidence>
<dbReference type="PROSITE" id="PS51904">
    <property type="entry name" value="GLYCOSYL_HYDROL_F25_2"/>
    <property type="match status" value="1"/>
</dbReference>
<evidence type="ECO:0000313" key="4">
    <source>
        <dbReference type="Proteomes" id="UP001519292"/>
    </source>
</evidence>
<comment type="similarity">
    <text evidence="1">Belongs to the glycosyl hydrolase 25 family.</text>
</comment>
<gene>
    <name evidence="3" type="ORF">J2Z60_000748</name>
</gene>
<keyword evidence="2" id="KW-0812">Transmembrane</keyword>
<feature type="transmembrane region" description="Helical" evidence="2">
    <location>
        <begin position="12"/>
        <end position="33"/>
    </location>
</feature>
<dbReference type="EMBL" id="JAGGLU010000003">
    <property type="protein sequence ID" value="MBP2057577.1"/>
    <property type="molecule type" value="Genomic_DNA"/>
</dbReference>
<organism evidence="3 4">
    <name type="scientific">Lactobacillus colini</name>
    <dbReference type="NCBI Taxonomy" id="1819254"/>
    <lineage>
        <taxon>Bacteria</taxon>
        <taxon>Bacillati</taxon>
        <taxon>Bacillota</taxon>
        <taxon>Bacilli</taxon>
        <taxon>Lactobacillales</taxon>
        <taxon>Lactobacillaceae</taxon>
        <taxon>Lactobacillus</taxon>
    </lineage>
</organism>
<dbReference type="InterPro" id="IPR002053">
    <property type="entry name" value="Glyco_hydro_25"/>
</dbReference>
<dbReference type="Gene3D" id="3.20.20.80">
    <property type="entry name" value="Glycosidases"/>
    <property type="match status" value="1"/>
</dbReference>
<name>A0ABS4MD13_9LACO</name>
<proteinExistence type="inferred from homology"/>
<evidence type="ECO:0000313" key="3">
    <source>
        <dbReference type="EMBL" id="MBP2057577.1"/>
    </source>
</evidence>
<dbReference type="Pfam" id="PF01183">
    <property type="entry name" value="Glyco_hydro_25"/>
    <property type="match status" value="1"/>
</dbReference>
<keyword evidence="4" id="KW-1185">Reference proteome</keyword>
<dbReference type="RefSeq" id="WP_209686321.1">
    <property type="nucleotide sequence ID" value="NZ_JAGGLU010000003.1"/>
</dbReference>
<protein>
    <submittedName>
        <fullName evidence="3">GH25 family lysozyme M1 (1,4-beta-N-acetylmuramidase)</fullName>
    </submittedName>
</protein>
<dbReference type="Proteomes" id="UP001519292">
    <property type="component" value="Unassembled WGS sequence"/>
</dbReference>
<dbReference type="SUPFAM" id="SSF51445">
    <property type="entry name" value="(Trans)glycosidases"/>
    <property type="match status" value="1"/>
</dbReference>
<dbReference type="InterPro" id="IPR017853">
    <property type="entry name" value="GH"/>
</dbReference>
<evidence type="ECO:0000256" key="1">
    <source>
        <dbReference type="ARBA" id="ARBA00010646"/>
    </source>
</evidence>
<keyword evidence="2" id="KW-0472">Membrane</keyword>
<comment type="caution">
    <text evidence="3">The sequence shown here is derived from an EMBL/GenBank/DDBJ whole genome shotgun (WGS) entry which is preliminary data.</text>
</comment>
<reference evidence="3 4" key="1">
    <citation type="submission" date="2021-03" db="EMBL/GenBank/DDBJ databases">
        <title>Genomic Encyclopedia of Type Strains, Phase IV (KMG-IV): sequencing the most valuable type-strain genomes for metagenomic binning, comparative biology and taxonomic classification.</title>
        <authorList>
            <person name="Goeker M."/>
        </authorList>
    </citation>
    <scope>NUCLEOTIDE SEQUENCE [LARGE SCALE GENOMIC DNA]</scope>
    <source>
        <strain evidence="3 4">DSM 101872</strain>
    </source>
</reference>
<sequence>MRRYRHRYHHKYTFPSIIILLIVAISILLFGVYNLHRSTNTTVPRGSNMSVLGIELDQTKDDVDLHKVQDNGVSFVYLRSTQGKTYFDDNFLLYRDQLQGTRLSWGSIVTYSNESTPLEQYQFFMKKVGQNSGNLPVMIVPAVDSQSKKYWRSLATFAQYLQSNGKKILVADNHHWKNLFLPETQFLYTGASLKNRKDYSFWCYTQNGRVKNTEYLEGGTTMFAYIGSMSNYQQLYDSNLTQ</sequence>